<dbReference type="PROSITE" id="PS50113">
    <property type="entry name" value="PAC"/>
    <property type="match status" value="2"/>
</dbReference>
<dbReference type="SMART" id="SM00283">
    <property type="entry name" value="MA"/>
    <property type="match status" value="1"/>
</dbReference>
<dbReference type="NCBIfam" id="TIGR00229">
    <property type="entry name" value="sensory_box"/>
    <property type="match status" value="4"/>
</dbReference>
<dbReference type="RefSeq" id="WP_134078760.1">
    <property type="nucleotide sequence ID" value="NZ_SOEB01000019.1"/>
</dbReference>
<feature type="domain" description="PAC" evidence="5">
    <location>
        <begin position="450"/>
        <end position="505"/>
    </location>
</feature>
<name>A0A4R8FHM7_9RHOB</name>
<dbReference type="InterPro" id="IPR000014">
    <property type="entry name" value="PAS"/>
</dbReference>
<dbReference type="SMART" id="SM00086">
    <property type="entry name" value="PAC"/>
    <property type="match status" value="2"/>
</dbReference>
<dbReference type="InterPro" id="IPR004089">
    <property type="entry name" value="MCPsignal_dom"/>
</dbReference>
<dbReference type="GO" id="GO:0016020">
    <property type="term" value="C:membrane"/>
    <property type="evidence" value="ECO:0007669"/>
    <property type="project" value="InterPro"/>
</dbReference>
<dbReference type="Pfam" id="PF13426">
    <property type="entry name" value="PAS_9"/>
    <property type="match status" value="1"/>
</dbReference>
<evidence type="ECO:0000259" key="4">
    <source>
        <dbReference type="PROSITE" id="PS50112"/>
    </source>
</evidence>
<proteinExistence type="predicted"/>
<dbReference type="Pfam" id="PF08448">
    <property type="entry name" value="PAS_4"/>
    <property type="match status" value="4"/>
</dbReference>
<feature type="domain" description="PAS" evidence="4">
    <location>
        <begin position="638"/>
        <end position="669"/>
    </location>
</feature>
<dbReference type="SUPFAM" id="SSF55785">
    <property type="entry name" value="PYP-like sensor domain (PAS domain)"/>
    <property type="match status" value="5"/>
</dbReference>
<evidence type="ECO:0000256" key="1">
    <source>
        <dbReference type="PROSITE-ProRule" id="PRU00284"/>
    </source>
</evidence>
<dbReference type="Pfam" id="PF00015">
    <property type="entry name" value="MCPsignal"/>
    <property type="match status" value="1"/>
</dbReference>
<feature type="coiled-coil region" evidence="2">
    <location>
        <begin position="751"/>
        <end position="785"/>
    </location>
</feature>
<evidence type="ECO:0000259" key="3">
    <source>
        <dbReference type="PROSITE" id="PS50111"/>
    </source>
</evidence>
<dbReference type="PANTHER" id="PTHR24422:SF10">
    <property type="entry name" value="CHEMOTAXIS PROTEIN METHYLTRANSFERASE 2"/>
    <property type="match status" value="1"/>
</dbReference>
<dbReference type="InterPro" id="IPR050903">
    <property type="entry name" value="Bact_Chemotaxis_MeTrfase"/>
</dbReference>
<reference evidence="6 7" key="1">
    <citation type="submission" date="2019-03" db="EMBL/GenBank/DDBJ databases">
        <title>Genomic Encyclopedia of Type Strains, Phase IV (KMG-IV): sequencing the most valuable type-strain genomes for metagenomic binning, comparative biology and taxonomic classification.</title>
        <authorList>
            <person name="Goeker M."/>
        </authorList>
    </citation>
    <scope>NUCLEOTIDE SEQUENCE [LARGE SCALE GENOMIC DNA]</scope>
    <source>
        <strain evidence="6 7">JA181</strain>
    </source>
</reference>
<sequence length="935" mass="100897">MTSNAEAAQDAPDFATALAQALGAQILNDAYVLSFDMETRCLVAASDATVFLLDLSEDALEVNDFASLVAVPGQTSDDLWDRAVAGTEPVWSGRFIGCRSGSTHAMQMRSVVVVCADGSLRLSVIGHPAPESAADQAGRWSPLEAAVGLIAFDAGGTVIEVNDRAAALLGQTGAALAGRPHRDLWPDAATDAPGYDGFWARLRQGQIVEGRHPHRTGTGGTVWLRSAYVPVRAANGAVDRVLQCLLDVDADARTARAEREIATLCETGLATARYDAEGHLTQASAPMCALLGQEAEGLVGKHMRRLVSNGFSRGKPFAEAWAALGRGERVALDIPHTVRGQDTAWTRSQLLPLTDSEGGFAGAFEIAVDITHEKQDLDRLGARQAALDSRIAMAEFRPDGTLIEASTGFCKLLGIAASDLDSRSHKSFVPSDCADSRRHDDFWDRILRGEPVSGTVRRHGPDGRAVWLSSCYLPLTDADDGEVRSVLFIGHDVTEARQAEAEAEGKLHALDRAMMVVEYDLTGRILSANGTFLDTLGHRIEDIRGRGLGLFLDQDRVKDGADSRFWEDLRERDGFKGEVLWVDADGREVWLQTVFHPVADPDGRPGRVVQIAVDITAAKRRTLDLEGRWQAALNHQAVVEFDPEGKILQANEGFLRLVGHSLREVAGQSHSSFCAGDYIRSTAYTDFWMALRKDEPQSGRYHHIARFDRDLFLLAHYTPLKNCRGEVERVVMCGYDISAQVALETATAAQARALAEEIESLRKVNDTLRDDADLLTRTNEKLQDSAQNGDRLLDGALTEMRTAREAADKVTGIVDLVGDIAVQTNLLAFNAAIEAARAGEHGAGFSIVADEVRKLAERNGEAAREISRHIERANESILRSASGTEQTLERIRAIGSMAQEAIGGLTQMAAHAGAGESAAASLSRLAGELGQAAAE</sequence>
<dbReference type="CDD" id="cd00130">
    <property type="entry name" value="PAS"/>
    <property type="match status" value="5"/>
</dbReference>
<dbReference type="InterPro" id="IPR001610">
    <property type="entry name" value="PAC"/>
</dbReference>
<organism evidence="6 7">
    <name type="scientific">Rhodovulum visakhapatnamense</name>
    <dbReference type="NCBI Taxonomy" id="364297"/>
    <lineage>
        <taxon>Bacteria</taxon>
        <taxon>Pseudomonadati</taxon>
        <taxon>Pseudomonadota</taxon>
        <taxon>Alphaproteobacteria</taxon>
        <taxon>Rhodobacterales</taxon>
        <taxon>Paracoccaceae</taxon>
        <taxon>Rhodovulum</taxon>
    </lineage>
</organism>
<evidence type="ECO:0000256" key="2">
    <source>
        <dbReference type="SAM" id="Coils"/>
    </source>
</evidence>
<protein>
    <submittedName>
        <fullName evidence="6">Methyl-accepting chemotaxis sensory transducer with Pas/Pac sensor</fullName>
    </submittedName>
</protein>
<feature type="domain" description="PAC" evidence="5">
    <location>
        <begin position="575"/>
        <end position="627"/>
    </location>
</feature>
<dbReference type="InterPro" id="IPR013656">
    <property type="entry name" value="PAS_4"/>
</dbReference>
<feature type="domain" description="Methyl-accepting transducer" evidence="3">
    <location>
        <begin position="748"/>
        <end position="935"/>
    </location>
</feature>
<evidence type="ECO:0000259" key="5">
    <source>
        <dbReference type="PROSITE" id="PS50113"/>
    </source>
</evidence>
<dbReference type="InterPro" id="IPR035965">
    <property type="entry name" value="PAS-like_dom_sf"/>
</dbReference>
<evidence type="ECO:0000313" key="6">
    <source>
        <dbReference type="EMBL" id="TDX25550.1"/>
    </source>
</evidence>
<dbReference type="SMART" id="SM00091">
    <property type="entry name" value="PAS"/>
    <property type="match status" value="5"/>
</dbReference>
<dbReference type="PROSITE" id="PS50111">
    <property type="entry name" value="CHEMOTAXIS_TRANSDUC_2"/>
    <property type="match status" value="1"/>
</dbReference>
<keyword evidence="2" id="KW-0175">Coiled coil</keyword>
<dbReference type="EMBL" id="SOEB01000019">
    <property type="protein sequence ID" value="TDX25550.1"/>
    <property type="molecule type" value="Genomic_DNA"/>
</dbReference>
<dbReference type="PROSITE" id="PS50112">
    <property type="entry name" value="PAS"/>
    <property type="match status" value="1"/>
</dbReference>
<dbReference type="Gene3D" id="3.30.450.20">
    <property type="entry name" value="PAS domain"/>
    <property type="match status" value="5"/>
</dbReference>
<dbReference type="SUPFAM" id="SSF58104">
    <property type="entry name" value="Methyl-accepting chemotaxis protein (MCP) signaling domain"/>
    <property type="match status" value="1"/>
</dbReference>
<dbReference type="PANTHER" id="PTHR24422">
    <property type="entry name" value="CHEMOTAXIS PROTEIN METHYLTRANSFERASE"/>
    <property type="match status" value="1"/>
</dbReference>
<dbReference type="Gene3D" id="1.10.287.950">
    <property type="entry name" value="Methyl-accepting chemotaxis protein"/>
    <property type="match status" value="1"/>
</dbReference>
<accession>A0A4R8FHM7</accession>
<keyword evidence="1" id="KW-0807">Transducer</keyword>
<dbReference type="GO" id="GO:0007165">
    <property type="term" value="P:signal transduction"/>
    <property type="evidence" value="ECO:0007669"/>
    <property type="project" value="UniProtKB-KW"/>
</dbReference>
<dbReference type="InterPro" id="IPR000700">
    <property type="entry name" value="PAS-assoc_C"/>
</dbReference>
<evidence type="ECO:0000313" key="7">
    <source>
        <dbReference type="Proteomes" id="UP000295484"/>
    </source>
</evidence>
<comment type="caution">
    <text evidence="6">The sequence shown here is derived from an EMBL/GenBank/DDBJ whole genome shotgun (WGS) entry which is preliminary data.</text>
</comment>
<gene>
    <name evidence="6" type="ORF">EV657_11947</name>
</gene>
<dbReference type="AlphaFoldDB" id="A0A4R8FHM7"/>
<dbReference type="Proteomes" id="UP000295484">
    <property type="component" value="Unassembled WGS sequence"/>
</dbReference>